<keyword evidence="5" id="KW-0460">Magnesium</keyword>
<dbReference type="EMBL" id="JAXIOK010000024">
    <property type="protein sequence ID" value="KAK4741073.1"/>
    <property type="molecule type" value="Genomic_DNA"/>
</dbReference>
<dbReference type="Gene3D" id="3.60.40.10">
    <property type="entry name" value="PPM-type phosphatase domain"/>
    <property type="match status" value="1"/>
</dbReference>
<evidence type="ECO:0000256" key="6">
    <source>
        <dbReference type="ARBA" id="ARBA00023211"/>
    </source>
</evidence>
<feature type="compositionally biased region" description="Low complexity" evidence="7">
    <location>
        <begin position="17"/>
        <end position="30"/>
    </location>
</feature>
<keyword evidence="6" id="KW-0464">Manganese</keyword>
<dbReference type="Pfam" id="PF00481">
    <property type="entry name" value="PP2C"/>
    <property type="match status" value="1"/>
</dbReference>
<evidence type="ECO:0000256" key="4">
    <source>
        <dbReference type="ARBA" id="ARBA00022801"/>
    </source>
</evidence>
<dbReference type="PANTHER" id="PTHR47992">
    <property type="entry name" value="PROTEIN PHOSPHATASE"/>
    <property type="match status" value="1"/>
</dbReference>
<comment type="caution">
    <text evidence="9">The sequence shown here is derived from an EMBL/GenBank/DDBJ whole genome shotgun (WGS) entry which is preliminary data.</text>
</comment>
<keyword evidence="3" id="KW-0479">Metal-binding</keyword>
<dbReference type="AlphaFoldDB" id="A0AAN7GCD8"/>
<proteinExistence type="predicted"/>
<keyword evidence="4" id="KW-0378">Hydrolase</keyword>
<accession>A0AAN7GCD8</accession>
<feature type="compositionally biased region" description="Polar residues" evidence="7">
    <location>
        <begin position="1"/>
        <end position="14"/>
    </location>
</feature>
<organism evidence="9 10">
    <name type="scientific">Trapa incisa</name>
    <dbReference type="NCBI Taxonomy" id="236973"/>
    <lineage>
        <taxon>Eukaryota</taxon>
        <taxon>Viridiplantae</taxon>
        <taxon>Streptophyta</taxon>
        <taxon>Embryophyta</taxon>
        <taxon>Tracheophyta</taxon>
        <taxon>Spermatophyta</taxon>
        <taxon>Magnoliopsida</taxon>
        <taxon>eudicotyledons</taxon>
        <taxon>Gunneridae</taxon>
        <taxon>Pentapetalae</taxon>
        <taxon>rosids</taxon>
        <taxon>malvids</taxon>
        <taxon>Myrtales</taxon>
        <taxon>Lythraceae</taxon>
        <taxon>Trapa</taxon>
    </lineage>
</organism>
<dbReference type="SMART" id="SM00332">
    <property type="entry name" value="PP2Cc"/>
    <property type="match status" value="1"/>
</dbReference>
<evidence type="ECO:0000256" key="7">
    <source>
        <dbReference type="SAM" id="MobiDB-lite"/>
    </source>
</evidence>
<evidence type="ECO:0000256" key="1">
    <source>
        <dbReference type="ARBA" id="ARBA00001936"/>
    </source>
</evidence>
<dbReference type="PROSITE" id="PS51746">
    <property type="entry name" value="PPM_2"/>
    <property type="match status" value="1"/>
</dbReference>
<evidence type="ECO:0000256" key="2">
    <source>
        <dbReference type="ARBA" id="ARBA00001946"/>
    </source>
</evidence>
<feature type="domain" description="PPM-type phosphatase" evidence="8">
    <location>
        <begin position="135"/>
        <end position="400"/>
    </location>
</feature>
<comment type="cofactor">
    <cofactor evidence="2">
        <name>Mg(2+)</name>
        <dbReference type="ChEBI" id="CHEBI:18420"/>
    </cofactor>
</comment>
<dbReference type="InterPro" id="IPR015655">
    <property type="entry name" value="PP2C"/>
</dbReference>
<dbReference type="Proteomes" id="UP001345219">
    <property type="component" value="Chromosome 19"/>
</dbReference>
<dbReference type="SUPFAM" id="SSF81606">
    <property type="entry name" value="PP2C-like"/>
    <property type="match status" value="1"/>
</dbReference>
<keyword evidence="10" id="KW-1185">Reference proteome</keyword>
<evidence type="ECO:0000256" key="5">
    <source>
        <dbReference type="ARBA" id="ARBA00022842"/>
    </source>
</evidence>
<dbReference type="GO" id="GO:0004722">
    <property type="term" value="F:protein serine/threonine phosphatase activity"/>
    <property type="evidence" value="ECO:0007669"/>
    <property type="project" value="InterPro"/>
</dbReference>
<feature type="region of interest" description="Disordered" evidence="7">
    <location>
        <begin position="1"/>
        <end position="55"/>
    </location>
</feature>
<reference evidence="9 10" key="1">
    <citation type="journal article" date="2023" name="Hortic Res">
        <title>Pangenome of water caltrop reveals structural variations and asymmetric subgenome divergence after allopolyploidization.</title>
        <authorList>
            <person name="Zhang X."/>
            <person name="Chen Y."/>
            <person name="Wang L."/>
            <person name="Yuan Y."/>
            <person name="Fang M."/>
            <person name="Shi L."/>
            <person name="Lu R."/>
            <person name="Comes H.P."/>
            <person name="Ma Y."/>
            <person name="Chen Y."/>
            <person name="Huang G."/>
            <person name="Zhou Y."/>
            <person name="Zheng Z."/>
            <person name="Qiu Y."/>
        </authorList>
    </citation>
    <scope>NUCLEOTIDE SEQUENCE [LARGE SCALE GENOMIC DNA]</scope>
    <source>
        <tissue evidence="9">Roots</tissue>
    </source>
</reference>
<name>A0AAN7GCD8_9MYRT</name>
<gene>
    <name evidence="9" type="ORF">SAY87_024661</name>
</gene>
<dbReference type="GO" id="GO:0046872">
    <property type="term" value="F:metal ion binding"/>
    <property type="evidence" value="ECO:0007669"/>
    <property type="project" value="UniProtKB-KW"/>
</dbReference>
<dbReference type="CDD" id="cd00143">
    <property type="entry name" value="PP2Cc"/>
    <property type="match status" value="1"/>
</dbReference>
<sequence length="408" mass="44271">MSAASTTALDSSPATAFPSCSSPFTPFSWPGTATRFQLHSPDNGDERAEMGGATKRAKIEPTAGGLFHYRDTVLMDPPASRTRKPVSVLKPKKRPARLVLPEQRPSMADFSEMMSRRKVGGKEEESTTLQAHGRGYCLVSKTGRREIMEDGYGVTLDISGDPKQIGNKETLIFCSETAFFTVVDGHGGRAAADYVSQNLGKNVLRAIESATSEANGTDPPDIEQAIRDGYAITDEEFLRKGVAGGACAASVLVKDGILHVSNVGDCRVVLSRNGIVDALTSDHRPSRADERLRIESSGGYVHFRNGVWRVQGSLAVSRAIGDIHLKQWIISEPETQKLPMTPDCRFLIIASDGLWDKVTGQEAVDVVSQEKSLQDSCRKLVEMSSSRGNLDDITVMAVDLRGFVLLKN</sequence>
<dbReference type="InterPro" id="IPR001932">
    <property type="entry name" value="PPM-type_phosphatase-like_dom"/>
</dbReference>
<evidence type="ECO:0000313" key="9">
    <source>
        <dbReference type="EMBL" id="KAK4741073.1"/>
    </source>
</evidence>
<evidence type="ECO:0000256" key="3">
    <source>
        <dbReference type="ARBA" id="ARBA00022723"/>
    </source>
</evidence>
<comment type="cofactor">
    <cofactor evidence="1">
        <name>Mn(2+)</name>
        <dbReference type="ChEBI" id="CHEBI:29035"/>
    </cofactor>
</comment>
<evidence type="ECO:0000313" key="10">
    <source>
        <dbReference type="Proteomes" id="UP001345219"/>
    </source>
</evidence>
<evidence type="ECO:0000259" key="8">
    <source>
        <dbReference type="PROSITE" id="PS51746"/>
    </source>
</evidence>
<dbReference type="InterPro" id="IPR036457">
    <property type="entry name" value="PPM-type-like_dom_sf"/>
</dbReference>
<dbReference type="FunFam" id="3.60.40.10:FF:000079">
    <property type="entry name" value="Probable protein phosphatase 2C 74"/>
    <property type="match status" value="1"/>
</dbReference>
<protein>
    <recommendedName>
        <fullName evidence="8">PPM-type phosphatase domain-containing protein</fullName>
    </recommendedName>
</protein>